<protein>
    <submittedName>
        <fullName evidence="2">Uncharacterized protein</fullName>
    </submittedName>
</protein>
<name>A0A9N7VWV2_PLEPL</name>
<keyword evidence="3" id="KW-1185">Reference proteome</keyword>
<proteinExistence type="predicted"/>
<sequence length="105" mass="11719">MESGCLLGTLRLPGMLHQKEDPGETQNRLERGMEDCRWDERGIGWEIHVGDYGWRLIVGSVAGGIGGCGMGYLMDVKKMRWKQNRALGQEKMTGSIDIKSPPVEI</sequence>
<reference evidence="2" key="1">
    <citation type="submission" date="2020-03" db="EMBL/GenBank/DDBJ databases">
        <authorList>
            <person name="Weist P."/>
        </authorList>
    </citation>
    <scope>NUCLEOTIDE SEQUENCE</scope>
</reference>
<evidence type="ECO:0000313" key="3">
    <source>
        <dbReference type="Proteomes" id="UP001153269"/>
    </source>
</evidence>
<keyword evidence="1" id="KW-0812">Transmembrane</keyword>
<keyword evidence="1" id="KW-0472">Membrane</keyword>
<dbReference type="EMBL" id="CADEAL010004306">
    <property type="protein sequence ID" value="CAB1456653.1"/>
    <property type="molecule type" value="Genomic_DNA"/>
</dbReference>
<keyword evidence="1" id="KW-1133">Transmembrane helix</keyword>
<evidence type="ECO:0000313" key="2">
    <source>
        <dbReference type="EMBL" id="CAB1456653.1"/>
    </source>
</evidence>
<accession>A0A9N7VWV2</accession>
<organism evidence="2 3">
    <name type="scientific">Pleuronectes platessa</name>
    <name type="common">European plaice</name>
    <dbReference type="NCBI Taxonomy" id="8262"/>
    <lineage>
        <taxon>Eukaryota</taxon>
        <taxon>Metazoa</taxon>
        <taxon>Chordata</taxon>
        <taxon>Craniata</taxon>
        <taxon>Vertebrata</taxon>
        <taxon>Euteleostomi</taxon>
        <taxon>Actinopterygii</taxon>
        <taxon>Neopterygii</taxon>
        <taxon>Teleostei</taxon>
        <taxon>Neoteleostei</taxon>
        <taxon>Acanthomorphata</taxon>
        <taxon>Carangaria</taxon>
        <taxon>Pleuronectiformes</taxon>
        <taxon>Pleuronectoidei</taxon>
        <taxon>Pleuronectidae</taxon>
        <taxon>Pleuronectes</taxon>
    </lineage>
</organism>
<gene>
    <name evidence="2" type="ORF">PLEPLA_LOCUS44445</name>
</gene>
<comment type="caution">
    <text evidence="2">The sequence shown here is derived from an EMBL/GenBank/DDBJ whole genome shotgun (WGS) entry which is preliminary data.</text>
</comment>
<dbReference type="Proteomes" id="UP001153269">
    <property type="component" value="Unassembled WGS sequence"/>
</dbReference>
<evidence type="ECO:0000256" key="1">
    <source>
        <dbReference type="SAM" id="Phobius"/>
    </source>
</evidence>
<feature type="transmembrane region" description="Helical" evidence="1">
    <location>
        <begin position="52"/>
        <end position="73"/>
    </location>
</feature>
<dbReference type="AlphaFoldDB" id="A0A9N7VWV2"/>